<accession>A0ABD3DEQ5</accession>
<dbReference type="Pfam" id="PF00106">
    <property type="entry name" value="adh_short"/>
    <property type="match status" value="1"/>
</dbReference>
<evidence type="ECO:0000256" key="2">
    <source>
        <dbReference type="ARBA" id="ARBA00023027"/>
    </source>
</evidence>
<dbReference type="PANTHER" id="PTHR42820">
    <property type="entry name" value="SHORT-CHAIN DEHYDROGENASE REDUCTASE"/>
    <property type="match status" value="1"/>
</dbReference>
<protein>
    <submittedName>
        <fullName evidence="3">Uncharacterized protein</fullName>
    </submittedName>
</protein>
<organism evidence="3 4">
    <name type="scientific">Castilleja foliolosa</name>
    <dbReference type="NCBI Taxonomy" id="1961234"/>
    <lineage>
        <taxon>Eukaryota</taxon>
        <taxon>Viridiplantae</taxon>
        <taxon>Streptophyta</taxon>
        <taxon>Embryophyta</taxon>
        <taxon>Tracheophyta</taxon>
        <taxon>Spermatophyta</taxon>
        <taxon>Magnoliopsida</taxon>
        <taxon>eudicotyledons</taxon>
        <taxon>Gunneridae</taxon>
        <taxon>Pentapetalae</taxon>
        <taxon>asterids</taxon>
        <taxon>lamiids</taxon>
        <taxon>Lamiales</taxon>
        <taxon>Orobanchaceae</taxon>
        <taxon>Pedicularideae</taxon>
        <taxon>Castillejinae</taxon>
        <taxon>Castilleja</taxon>
    </lineage>
</organism>
<proteinExistence type="inferred from homology"/>
<dbReference type="PANTHER" id="PTHR42820:SF21">
    <property type="entry name" value="SHORT-CHAIN DEHYDROGENASE REDUCTASE 3B-LIKE"/>
    <property type="match status" value="1"/>
</dbReference>
<dbReference type="EMBL" id="JAVIJP010000017">
    <property type="protein sequence ID" value="KAL3640623.1"/>
    <property type="molecule type" value="Genomic_DNA"/>
</dbReference>
<evidence type="ECO:0000256" key="1">
    <source>
        <dbReference type="ARBA" id="ARBA00006484"/>
    </source>
</evidence>
<dbReference type="AlphaFoldDB" id="A0ABD3DEQ5"/>
<dbReference type="SUPFAM" id="SSF51735">
    <property type="entry name" value="NAD(P)-binding Rossmann-fold domains"/>
    <property type="match status" value="1"/>
</dbReference>
<gene>
    <name evidence="3" type="ORF">CASFOL_015591</name>
</gene>
<name>A0ABD3DEQ5_9LAMI</name>
<dbReference type="Proteomes" id="UP001632038">
    <property type="component" value="Unassembled WGS sequence"/>
</dbReference>
<dbReference type="PRINTS" id="PR00081">
    <property type="entry name" value="GDHRDH"/>
</dbReference>
<dbReference type="InterPro" id="IPR036291">
    <property type="entry name" value="NAD(P)-bd_dom_sf"/>
</dbReference>
<sequence>MSGHIMKLQDKVAIITGGASGTGEATARLFVDHGARAVIIADIQPEKGRAVAQSVGPNRCSYFDCDVTDEDQVTSLINWTVQTYGALHILFSNAEIFSSSSQTILDLDLSEYDDVMRVNARGMVTCVKQAARKMDEMGTKGAIVCTASVLAAIGGKNFTD</sequence>
<reference evidence="4" key="1">
    <citation type="journal article" date="2024" name="IScience">
        <title>Strigolactones Initiate the Formation of Haustorium-like Structures in Castilleja.</title>
        <authorList>
            <person name="Buerger M."/>
            <person name="Peterson D."/>
            <person name="Chory J."/>
        </authorList>
    </citation>
    <scope>NUCLEOTIDE SEQUENCE [LARGE SCALE GENOMIC DNA]</scope>
</reference>
<dbReference type="Gene3D" id="3.40.50.720">
    <property type="entry name" value="NAD(P)-binding Rossmann-like Domain"/>
    <property type="match status" value="1"/>
</dbReference>
<evidence type="ECO:0000313" key="3">
    <source>
        <dbReference type="EMBL" id="KAL3640623.1"/>
    </source>
</evidence>
<dbReference type="InterPro" id="IPR002347">
    <property type="entry name" value="SDR_fam"/>
</dbReference>
<keyword evidence="4" id="KW-1185">Reference proteome</keyword>
<comment type="caution">
    <text evidence="3">The sequence shown here is derived from an EMBL/GenBank/DDBJ whole genome shotgun (WGS) entry which is preliminary data.</text>
</comment>
<keyword evidence="2" id="KW-0520">NAD</keyword>
<comment type="similarity">
    <text evidence="1">Belongs to the short-chain dehydrogenases/reductases (SDR) family.</text>
</comment>
<evidence type="ECO:0000313" key="4">
    <source>
        <dbReference type="Proteomes" id="UP001632038"/>
    </source>
</evidence>